<dbReference type="InterPro" id="IPR001128">
    <property type="entry name" value="Cyt_P450"/>
</dbReference>
<name>A0A9W6R8P9_9PSEU</name>
<accession>A0A9W6R8P9</accession>
<dbReference type="Pfam" id="PF00067">
    <property type="entry name" value="p450"/>
    <property type="match status" value="1"/>
</dbReference>
<proteinExistence type="inferred from homology"/>
<evidence type="ECO:0000256" key="6">
    <source>
        <dbReference type="ARBA" id="ARBA00023004"/>
    </source>
</evidence>
<dbReference type="GO" id="GO:0005506">
    <property type="term" value="F:iron ion binding"/>
    <property type="evidence" value="ECO:0007669"/>
    <property type="project" value="InterPro"/>
</dbReference>
<keyword evidence="5 9" id="KW-0560">Oxidoreductase</keyword>
<keyword evidence="3 9" id="KW-0349">Heme</keyword>
<dbReference type="GO" id="GO:0004497">
    <property type="term" value="F:monooxygenase activity"/>
    <property type="evidence" value="ECO:0007669"/>
    <property type="project" value="UniProtKB-KW"/>
</dbReference>
<dbReference type="PANTHER" id="PTHR46696">
    <property type="entry name" value="P450, PUTATIVE (EUROFUNG)-RELATED"/>
    <property type="match status" value="1"/>
</dbReference>
<comment type="pathway">
    <text evidence="1">Antibiotic biosynthesis; vancomycin biosynthesis.</text>
</comment>
<dbReference type="PRINTS" id="PR00385">
    <property type="entry name" value="P450"/>
</dbReference>
<keyword evidence="4 9" id="KW-0479">Metal-binding</keyword>
<evidence type="ECO:0000256" key="10">
    <source>
        <dbReference type="SAM" id="MobiDB-lite"/>
    </source>
</evidence>
<evidence type="ECO:0000256" key="3">
    <source>
        <dbReference type="ARBA" id="ARBA00022617"/>
    </source>
</evidence>
<protein>
    <submittedName>
        <fullName evidence="11">Cytochrome P450</fullName>
    </submittedName>
</protein>
<dbReference type="InterPro" id="IPR017972">
    <property type="entry name" value="Cyt_P450_CS"/>
</dbReference>
<keyword evidence="6 9" id="KW-0408">Iron</keyword>
<dbReference type="InterPro" id="IPR002397">
    <property type="entry name" value="Cyt_P450_B"/>
</dbReference>
<dbReference type="PANTHER" id="PTHR46696:SF1">
    <property type="entry name" value="CYTOCHROME P450 YJIB-RELATED"/>
    <property type="match status" value="1"/>
</dbReference>
<evidence type="ECO:0000256" key="4">
    <source>
        <dbReference type="ARBA" id="ARBA00022723"/>
    </source>
</evidence>
<keyword evidence="7 9" id="KW-0503">Monooxygenase</keyword>
<dbReference type="Proteomes" id="UP001165136">
    <property type="component" value="Unassembled WGS sequence"/>
</dbReference>
<evidence type="ECO:0000256" key="8">
    <source>
        <dbReference type="ARBA" id="ARBA00055433"/>
    </source>
</evidence>
<comment type="similarity">
    <text evidence="2 9">Belongs to the cytochrome P450 family.</text>
</comment>
<reference evidence="11" key="1">
    <citation type="submission" date="2023-03" db="EMBL/GenBank/DDBJ databases">
        <title>Amycolatopsis taiwanensis NBRC 103393.</title>
        <authorList>
            <person name="Ichikawa N."/>
            <person name="Sato H."/>
            <person name="Tonouchi N."/>
        </authorList>
    </citation>
    <scope>NUCLEOTIDE SEQUENCE</scope>
    <source>
        <strain evidence="11">NBRC 103393</strain>
    </source>
</reference>
<dbReference type="RefSeq" id="WP_285490360.1">
    <property type="nucleotide sequence ID" value="NZ_BSTI01000028.1"/>
</dbReference>
<comment type="function">
    <text evidence="8">Involved in the coupling of aromatic side chains of the heptapeptide of vancomycin.</text>
</comment>
<dbReference type="InterPro" id="IPR036396">
    <property type="entry name" value="Cyt_P450_sf"/>
</dbReference>
<sequence length="397" mass="44131">MTQPLPAPSLLTERHPGHPFNPLPELTELRERCPLSRMRYPDGHEGWVVTSHKLVRAVLADSRFSARAELRHLPFPGPSRGEPAPPGSFTAMDPPDHTRYRRRLTGQFTVRRMRQLTGHLQQITDEYLDVMARQEPPADLVEVLAKPISAQVICELLGVRFDERDRFAEHAYALFRLDTSQEDIASAYLAVHQFVRELVAAKRAQPTDDLLSDLTPGDLTNEELVNIGFTLLGAGLDTTANMLALGTFALLRNPGELAALRTEPDLAEHAVEELLRYLSIVPGTVRSALEDVELDGQVIKAGESVTLSIPAANRDPEHFTDPDRLDLHRPTGGHLAFGHGVHQCLGQQLARVELQVVLPALLTRFPTLRLAIPAEDVPLRTDMLIYGVHELPVTWEA</sequence>
<dbReference type="PROSITE" id="PS00086">
    <property type="entry name" value="CYTOCHROME_P450"/>
    <property type="match status" value="1"/>
</dbReference>
<dbReference type="AlphaFoldDB" id="A0A9W6R8P9"/>
<keyword evidence="12" id="KW-1185">Reference proteome</keyword>
<evidence type="ECO:0000256" key="5">
    <source>
        <dbReference type="ARBA" id="ARBA00023002"/>
    </source>
</evidence>
<evidence type="ECO:0000256" key="2">
    <source>
        <dbReference type="ARBA" id="ARBA00010617"/>
    </source>
</evidence>
<evidence type="ECO:0000313" key="11">
    <source>
        <dbReference type="EMBL" id="GLY70933.1"/>
    </source>
</evidence>
<dbReference type="PRINTS" id="PR00359">
    <property type="entry name" value="BP450"/>
</dbReference>
<dbReference type="Gene3D" id="1.10.630.10">
    <property type="entry name" value="Cytochrome P450"/>
    <property type="match status" value="1"/>
</dbReference>
<dbReference type="FunFam" id="1.10.630.10:FF:000018">
    <property type="entry name" value="Cytochrome P450 monooxygenase"/>
    <property type="match status" value="1"/>
</dbReference>
<feature type="region of interest" description="Disordered" evidence="10">
    <location>
        <begin position="1"/>
        <end position="25"/>
    </location>
</feature>
<evidence type="ECO:0000256" key="9">
    <source>
        <dbReference type="RuleBase" id="RU000461"/>
    </source>
</evidence>
<evidence type="ECO:0000313" key="12">
    <source>
        <dbReference type="Proteomes" id="UP001165136"/>
    </source>
</evidence>
<dbReference type="EMBL" id="BSTI01000028">
    <property type="protein sequence ID" value="GLY70933.1"/>
    <property type="molecule type" value="Genomic_DNA"/>
</dbReference>
<organism evidence="11 12">
    <name type="scientific">Amycolatopsis taiwanensis</name>
    <dbReference type="NCBI Taxonomy" id="342230"/>
    <lineage>
        <taxon>Bacteria</taxon>
        <taxon>Bacillati</taxon>
        <taxon>Actinomycetota</taxon>
        <taxon>Actinomycetes</taxon>
        <taxon>Pseudonocardiales</taxon>
        <taxon>Pseudonocardiaceae</taxon>
        <taxon>Amycolatopsis</taxon>
    </lineage>
</organism>
<evidence type="ECO:0000256" key="1">
    <source>
        <dbReference type="ARBA" id="ARBA00004660"/>
    </source>
</evidence>
<dbReference type="CDD" id="cd11030">
    <property type="entry name" value="CYP105-like"/>
    <property type="match status" value="1"/>
</dbReference>
<dbReference type="SUPFAM" id="SSF48264">
    <property type="entry name" value="Cytochrome P450"/>
    <property type="match status" value="1"/>
</dbReference>
<dbReference type="GO" id="GO:0016705">
    <property type="term" value="F:oxidoreductase activity, acting on paired donors, with incorporation or reduction of molecular oxygen"/>
    <property type="evidence" value="ECO:0007669"/>
    <property type="project" value="InterPro"/>
</dbReference>
<evidence type="ECO:0000256" key="7">
    <source>
        <dbReference type="ARBA" id="ARBA00023033"/>
    </source>
</evidence>
<feature type="region of interest" description="Disordered" evidence="10">
    <location>
        <begin position="73"/>
        <end position="98"/>
    </location>
</feature>
<dbReference type="GO" id="GO:0020037">
    <property type="term" value="F:heme binding"/>
    <property type="evidence" value="ECO:0007669"/>
    <property type="project" value="InterPro"/>
</dbReference>
<comment type="caution">
    <text evidence="11">The sequence shown here is derived from an EMBL/GenBank/DDBJ whole genome shotgun (WGS) entry which is preliminary data.</text>
</comment>
<gene>
    <name evidence="11" type="ORF">Atai01_75520</name>
</gene>